<evidence type="ECO:0000313" key="2">
    <source>
        <dbReference type="EMBL" id="OMO55500.1"/>
    </source>
</evidence>
<evidence type="ECO:0000256" key="1">
    <source>
        <dbReference type="SAM" id="MobiDB-lite"/>
    </source>
</evidence>
<evidence type="ECO:0000313" key="3">
    <source>
        <dbReference type="Proteomes" id="UP000187203"/>
    </source>
</evidence>
<keyword evidence="3" id="KW-1185">Reference proteome</keyword>
<dbReference type="AlphaFoldDB" id="A0A1R3GBV8"/>
<organism evidence="2 3">
    <name type="scientific">Corchorus olitorius</name>
    <dbReference type="NCBI Taxonomy" id="93759"/>
    <lineage>
        <taxon>Eukaryota</taxon>
        <taxon>Viridiplantae</taxon>
        <taxon>Streptophyta</taxon>
        <taxon>Embryophyta</taxon>
        <taxon>Tracheophyta</taxon>
        <taxon>Spermatophyta</taxon>
        <taxon>Magnoliopsida</taxon>
        <taxon>eudicotyledons</taxon>
        <taxon>Gunneridae</taxon>
        <taxon>Pentapetalae</taxon>
        <taxon>rosids</taxon>
        <taxon>malvids</taxon>
        <taxon>Malvales</taxon>
        <taxon>Malvaceae</taxon>
        <taxon>Grewioideae</taxon>
        <taxon>Apeibeae</taxon>
        <taxon>Corchorus</taxon>
    </lineage>
</organism>
<gene>
    <name evidence="2" type="ORF">COLO4_35957</name>
</gene>
<dbReference type="OrthoDB" id="6329284at2759"/>
<dbReference type="EMBL" id="AWUE01022938">
    <property type="protein sequence ID" value="OMO55500.1"/>
    <property type="molecule type" value="Genomic_DNA"/>
</dbReference>
<dbReference type="Proteomes" id="UP000187203">
    <property type="component" value="Unassembled WGS sequence"/>
</dbReference>
<name>A0A1R3GBV8_9ROSI</name>
<comment type="caution">
    <text evidence="2">The sequence shown here is derived from an EMBL/GenBank/DDBJ whole genome shotgun (WGS) entry which is preliminary data.</text>
</comment>
<accession>A0A1R3GBV8</accession>
<protein>
    <submittedName>
        <fullName evidence="2">Uncharacterized protein</fullName>
    </submittedName>
</protein>
<reference evidence="3" key="1">
    <citation type="submission" date="2013-09" db="EMBL/GenBank/DDBJ databases">
        <title>Corchorus olitorius genome sequencing.</title>
        <authorList>
            <person name="Alam M."/>
            <person name="Haque M.S."/>
            <person name="Islam M.S."/>
            <person name="Emdad E.M."/>
            <person name="Islam M.M."/>
            <person name="Ahmed B."/>
            <person name="Halim A."/>
            <person name="Hossen Q.M.M."/>
            <person name="Hossain M.Z."/>
            <person name="Ahmed R."/>
            <person name="Khan M.M."/>
            <person name="Islam R."/>
            <person name="Rashid M.M."/>
            <person name="Khan S.A."/>
            <person name="Rahman M.S."/>
            <person name="Alam M."/>
            <person name="Yahiya A.S."/>
            <person name="Khan M.S."/>
            <person name="Azam M.S."/>
            <person name="Haque T."/>
            <person name="Lashkar M.Z.H."/>
            <person name="Akhand A.I."/>
            <person name="Morshed G."/>
            <person name="Roy S."/>
            <person name="Uddin K.S."/>
            <person name="Rabeya T."/>
            <person name="Hossain A.S."/>
            <person name="Chowdhury A."/>
            <person name="Snigdha A.R."/>
            <person name="Mortoza M.S."/>
            <person name="Matin S.A."/>
            <person name="Hoque S.M.E."/>
            <person name="Islam M.K."/>
            <person name="Roy D.K."/>
            <person name="Haider R."/>
            <person name="Moosa M.M."/>
            <person name="Elias S.M."/>
            <person name="Hasan A.M."/>
            <person name="Jahan S."/>
            <person name="Shafiuddin M."/>
            <person name="Mahmood N."/>
            <person name="Shommy N.S."/>
        </authorList>
    </citation>
    <scope>NUCLEOTIDE SEQUENCE [LARGE SCALE GENOMIC DNA]</scope>
    <source>
        <strain evidence="3">cv. O-4</strain>
    </source>
</reference>
<feature type="compositionally biased region" description="Polar residues" evidence="1">
    <location>
        <begin position="10"/>
        <end position="35"/>
    </location>
</feature>
<proteinExistence type="predicted"/>
<feature type="region of interest" description="Disordered" evidence="1">
    <location>
        <begin position="1"/>
        <end position="54"/>
    </location>
</feature>
<sequence>MDVVEIQVKSPENGQAESLDSEATWSPSSASTKSGHFSEQETSDHSSSWQIWRY</sequence>
<feature type="compositionally biased region" description="Polar residues" evidence="1">
    <location>
        <begin position="45"/>
        <end position="54"/>
    </location>
</feature>